<evidence type="ECO:0000313" key="3">
    <source>
        <dbReference type="Proteomes" id="UP000032274"/>
    </source>
</evidence>
<organism evidence="2 3">
    <name type="scientific">Staphylococcus aureus</name>
    <dbReference type="NCBI Taxonomy" id="1280"/>
    <lineage>
        <taxon>Bacteria</taxon>
        <taxon>Bacillati</taxon>
        <taxon>Bacillota</taxon>
        <taxon>Bacilli</taxon>
        <taxon>Bacillales</taxon>
        <taxon>Staphylococcaceae</taxon>
        <taxon>Staphylococcus</taxon>
    </lineage>
</organism>
<gene>
    <name evidence="2" type="ORF">QU38_02555</name>
</gene>
<sequence length="193" mass="20912">VRIVEDLGVDIEDHRHAHRLAGLQRLLGEAEALDLGEIFADEHRRDVERRGAGHFVIRSVGGGEERHVAPADVDRVRSPLGLELPGDALGDIAVEGDGDLLADAARRAHAALGGAVEPGRLAEHAVERHGSKAEPGHRAHADPGEDRDAQVPAQPDHPVWPSWIFTIEMAKTSTTNRPSSTAITVARLRWRAR</sequence>
<dbReference type="AlphaFoldDB" id="A0AA40MKP5"/>
<accession>A0AA40MKP5</accession>
<reference evidence="2 3" key="1">
    <citation type="submission" date="2015-01" db="EMBL/GenBank/DDBJ databases">
        <title>Characterization of Swiss Staphylococcus aureus strains involved in food poisoning.</title>
        <authorList>
            <person name="Crovadore J."/>
            <person name="Chablais R."/>
            <person name="Tonacini J."/>
            <person name="Schnyder B."/>
            <person name="Lefort F."/>
        </authorList>
    </citation>
    <scope>NUCLEOTIDE SEQUENCE [LARGE SCALE GENOMIC DNA]</scope>
    <source>
        <strain evidence="2 3">SA-120</strain>
    </source>
</reference>
<feature type="non-terminal residue" evidence="2">
    <location>
        <position position="1"/>
    </location>
</feature>
<evidence type="ECO:0000313" key="2">
    <source>
        <dbReference type="EMBL" id="KIU01153.1"/>
    </source>
</evidence>
<dbReference type="Proteomes" id="UP000032274">
    <property type="component" value="Unassembled WGS sequence"/>
</dbReference>
<proteinExistence type="predicted"/>
<feature type="region of interest" description="Disordered" evidence="1">
    <location>
        <begin position="125"/>
        <end position="158"/>
    </location>
</feature>
<protein>
    <submittedName>
        <fullName evidence="2">Uncharacterized protein</fullName>
    </submittedName>
</protein>
<evidence type="ECO:0000256" key="1">
    <source>
        <dbReference type="SAM" id="MobiDB-lite"/>
    </source>
</evidence>
<comment type="caution">
    <text evidence="2">The sequence shown here is derived from an EMBL/GenBank/DDBJ whole genome shotgun (WGS) entry which is preliminary data.</text>
</comment>
<feature type="non-terminal residue" evidence="2">
    <location>
        <position position="193"/>
    </location>
</feature>
<name>A0AA40MKP5_STAAU</name>
<feature type="compositionally biased region" description="Basic and acidic residues" evidence="1">
    <location>
        <begin position="125"/>
        <end position="149"/>
    </location>
</feature>
<dbReference type="EMBL" id="JXIG01000540">
    <property type="protein sequence ID" value="KIU01153.1"/>
    <property type="molecule type" value="Genomic_DNA"/>
</dbReference>